<evidence type="ECO:0000313" key="2">
    <source>
        <dbReference type="EMBL" id="TKW09685.1"/>
    </source>
</evidence>
<accession>A0A4U6U5K7</accession>
<evidence type="ECO:0000313" key="3">
    <source>
        <dbReference type="Proteomes" id="UP000298652"/>
    </source>
</evidence>
<feature type="compositionally biased region" description="Pro residues" evidence="1">
    <location>
        <begin position="63"/>
        <end position="86"/>
    </location>
</feature>
<reference evidence="2" key="1">
    <citation type="submission" date="2019-03" db="EMBL/GenBank/DDBJ databases">
        <title>WGS assembly of Setaria viridis.</title>
        <authorList>
            <person name="Huang P."/>
            <person name="Jenkins J."/>
            <person name="Grimwood J."/>
            <person name="Barry K."/>
            <person name="Healey A."/>
            <person name="Mamidi S."/>
            <person name="Sreedasyam A."/>
            <person name="Shu S."/>
            <person name="Feldman M."/>
            <person name="Wu J."/>
            <person name="Yu Y."/>
            <person name="Chen C."/>
            <person name="Johnson J."/>
            <person name="Rokhsar D."/>
            <person name="Baxter I."/>
            <person name="Schmutz J."/>
            <person name="Brutnell T."/>
            <person name="Kellogg E."/>
        </authorList>
    </citation>
    <scope>NUCLEOTIDE SEQUENCE [LARGE SCALE GENOMIC DNA]</scope>
</reference>
<feature type="region of interest" description="Disordered" evidence="1">
    <location>
        <begin position="27"/>
        <end position="103"/>
    </location>
</feature>
<dbReference type="EMBL" id="CM016557">
    <property type="protein sequence ID" value="TKW09685.1"/>
    <property type="molecule type" value="Genomic_DNA"/>
</dbReference>
<protein>
    <submittedName>
        <fullName evidence="2">Uncharacterized protein</fullName>
    </submittedName>
</protein>
<proteinExistence type="predicted"/>
<sequence>MTLGRCCLPSYHLLLPCVCSRSLHSPPAAEFHCRPRPALPRRSDHLLPPPRHPALPNRLRRSLPPPAPPTRGPHHPPAAPSPPASPPTTHNHRRTCRRHRASL</sequence>
<feature type="compositionally biased region" description="Basic residues" evidence="1">
    <location>
        <begin position="90"/>
        <end position="103"/>
    </location>
</feature>
<organism evidence="2 3">
    <name type="scientific">Setaria viridis</name>
    <name type="common">Green bristlegrass</name>
    <name type="synonym">Setaria italica subsp. viridis</name>
    <dbReference type="NCBI Taxonomy" id="4556"/>
    <lineage>
        <taxon>Eukaryota</taxon>
        <taxon>Viridiplantae</taxon>
        <taxon>Streptophyta</taxon>
        <taxon>Embryophyta</taxon>
        <taxon>Tracheophyta</taxon>
        <taxon>Spermatophyta</taxon>
        <taxon>Magnoliopsida</taxon>
        <taxon>Liliopsida</taxon>
        <taxon>Poales</taxon>
        <taxon>Poaceae</taxon>
        <taxon>PACMAD clade</taxon>
        <taxon>Panicoideae</taxon>
        <taxon>Panicodae</taxon>
        <taxon>Paniceae</taxon>
        <taxon>Cenchrinae</taxon>
        <taxon>Setaria</taxon>
    </lineage>
</organism>
<gene>
    <name evidence="2" type="ORF">SEVIR_6G119225v2</name>
</gene>
<evidence type="ECO:0000256" key="1">
    <source>
        <dbReference type="SAM" id="MobiDB-lite"/>
    </source>
</evidence>
<dbReference type="AlphaFoldDB" id="A0A4U6U5K7"/>
<dbReference type="Gramene" id="TKW09685">
    <property type="protein sequence ID" value="TKW09685"/>
    <property type="gene ID" value="SEVIR_6G119225v2"/>
</dbReference>
<dbReference type="Proteomes" id="UP000298652">
    <property type="component" value="Chromosome 6"/>
</dbReference>
<keyword evidence="3" id="KW-1185">Reference proteome</keyword>
<name>A0A4U6U5K7_SETVI</name>